<keyword evidence="2 4" id="KW-0560">Oxidoreductase</keyword>
<evidence type="ECO:0000313" key="4">
    <source>
        <dbReference type="EMBL" id="QDS96993.1"/>
    </source>
</evidence>
<name>A0A517MQ31_9BACT</name>
<dbReference type="AlphaFoldDB" id="A0A517MQ31"/>
<proteinExistence type="predicted"/>
<dbReference type="GO" id="GO:0010181">
    <property type="term" value="F:FMN binding"/>
    <property type="evidence" value="ECO:0007669"/>
    <property type="project" value="InterPro"/>
</dbReference>
<dbReference type="Gene3D" id="3.20.20.70">
    <property type="entry name" value="Aldolase class I"/>
    <property type="match status" value="1"/>
</dbReference>
<gene>
    <name evidence="4" type="primary">namA</name>
    <name evidence="4" type="ORF">HG15A2_02520</name>
</gene>
<dbReference type="InterPro" id="IPR051799">
    <property type="entry name" value="NADH_flavin_oxidoreductase"/>
</dbReference>
<dbReference type="Proteomes" id="UP000319852">
    <property type="component" value="Chromosome"/>
</dbReference>
<dbReference type="RefSeq" id="WP_145057025.1">
    <property type="nucleotide sequence ID" value="NZ_CP036263.1"/>
</dbReference>
<dbReference type="EMBL" id="CP036263">
    <property type="protein sequence ID" value="QDS96993.1"/>
    <property type="molecule type" value="Genomic_DNA"/>
</dbReference>
<dbReference type="OrthoDB" id="9772736at2"/>
<evidence type="ECO:0000313" key="5">
    <source>
        <dbReference type="Proteomes" id="UP000319852"/>
    </source>
</evidence>
<evidence type="ECO:0000256" key="2">
    <source>
        <dbReference type="ARBA" id="ARBA00023002"/>
    </source>
</evidence>
<dbReference type="GO" id="GO:0003959">
    <property type="term" value="F:NADPH dehydrogenase activity"/>
    <property type="evidence" value="ECO:0007669"/>
    <property type="project" value="UniProtKB-EC"/>
</dbReference>
<feature type="domain" description="NADH:flavin oxidoreductase/NADH oxidase N-terminal" evidence="3">
    <location>
        <begin position="45"/>
        <end position="279"/>
    </location>
</feature>
<evidence type="ECO:0000256" key="1">
    <source>
        <dbReference type="ARBA" id="ARBA00022630"/>
    </source>
</evidence>
<dbReference type="PANTHER" id="PTHR43656">
    <property type="entry name" value="BINDING OXIDOREDUCTASE, PUTATIVE (AFU_ORTHOLOGUE AFUA_2G08260)-RELATED"/>
    <property type="match status" value="1"/>
</dbReference>
<keyword evidence="5" id="KW-1185">Reference proteome</keyword>
<dbReference type="InterPro" id="IPR001155">
    <property type="entry name" value="OxRdtase_FMN_N"/>
</dbReference>
<evidence type="ECO:0000259" key="3">
    <source>
        <dbReference type="Pfam" id="PF00724"/>
    </source>
</evidence>
<dbReference type="EC" id="1.6.99.1" evidence="4"/>
<protein>
    <submittedName>
        <fullName evidence="4">NADPH dehydrogenase</fullName>
        <ecNumber evidence="4">1.6.99.1</ecNumber>
    </submittedName>
</protein>
<keyword evidence="1" id="KW-0285">Flavoprotein</keyword>
<organism evidence="4 5">
    <name type="scientific">Adhaeretor mobilis</name>
    <dbReference type="NCBI Taxonomy" id="1930276"/>
    <lineage>
        <taxon>Bacteria</taxon>
        <taxon>Pseudomonadati</taxon>
        <taxon>Planctomycetota</taxon>
        <taxon>Planctomycetia</taxon>
        <taxon>Pirellulales</taxon>
        <taxon>Lacipirellulaceae</taxon>
        <taxon>Adhaeretor</taxon>
    </lineage>
</organism>
<dbReference type="KEGG" id="amob:HG15A2_02520"/>
<dbReference type="PANTHER" id="PTHR43656:SF2">
    <property type="entry name" value="BINDING OXIDOREDUCTASE, PUTATIVE (AFU_ORTHOLOGUE AFUA_2G08260)-RELATED"/>
    <property type="match status" value="1"/>
</dbReference>
<dbReference type="InterPro" id="IPR013785">
    <property type="entry name" value="Aldolase_TIM"/>
</dbReference>
<reference evidence="4 5" key="1">
    <citation type="submission" date="2019-02" db="EMBL/GenBank/DDBJ databases">
        <title>Deep-cultivation of Planctomycetes and their phenomic and genomic characterization uncovers novel biology.</title>
        <authorList>
            <person name="Wiegand S."/>
            <person name="Jogler M."/>
            <person name="Boedeker C."/>
            <person name="Pinto D."/>
            <person name="Vollmers J."/>
            <person name="Rivas-Marin E."/>
            <person name="Kohn T."/>
            <person name="Peeters S.H."/>
            <person name="Heuer A."/>
            <person name="Rast P."/>
            <person name="Oberbeckmann S."/>
            <person name="Bunk B."/>
            <person name="Jeske O."/>
            <person name="Meyerdierks A."/>
            <person name="Storesund J.E."/>
            <person name="Kallscheuer N."/>
            <person name="Luecker S."/>
            <person name="Lage O.M."/>
            <person name="Pohl T."/>
            <person name="Merkel B.J."/>
            <person name="Hornburger P."/>
            <person name="Mueller R.-W."/>
            <person name="Bruemmer F."/>
            <person name="Labrenz M."/>
            <person name="Spormann A.M."/>
            <person name="Op den Camp H."/>
            <person name="Overmann J."/>
            <person name="Amann R."/>
            <person name="Jetten M.S.M."/>
            <person name="Mascher T."/>
            <person name="Medema M.H."/>
            <person name="Devos D.P."/>
            <person name="Kaster A.-K."/>
            <person name="Ovreas L."/>
            <person name="Rohde M."/>
            <person name="Galperin M.Y."/>
            <person name="Jogler C."/>
        </authorList>
    </citation>
    <scope>NUCLEOTIDE SEQUENCE [LARGE SCALE GENOMIC DNA]</scope>
    <source>
        <strain evidence="4 5">HG15A2</strain>
    </source>
</reference>
<accession>A0A517MQ31</accession>
<sequence>MSDAPSFPKVAQLRSVEQLSQRLEELKISLPIDSEIQTAAAGSPLAQPYEVAGHTIGNRWCIHPMEGWDANHDGSPTELTLRRWRRFGRSGAKFIWGGEAAAVQPTGRANPNQTLATEENRAGLKSLLDELLAGHREQGLTTDDLLVGLQLTHSGRFCKPNDHHRWEPKIAYHHPLLDEKFGIDPEDETIVWTDSDLEQLIDSYVAAARLAHEVGYQFVDVKACHGYLLHEFLSARTRPGPYGGDLAGRSRVLVSIIDRIRQELPDLAIGVRLSIFDTVPYRTSRETGQPMDYQSLLPYEYGFGVNPQNPLEYDLTEPLQLMQTLIEHGVAMLNISCGSPYYVPHIQRPAIFPPGDGYLPPEDPLVGVWRQMDVVRQCKAALTTAGHGNVPLVGSGYSYLQDYLPQVSQAAVRENWVDFVGLGRMVLSYPELPLDVLREGKLARKLICRTFSDCTTAPRNGIVSGCYPLDEHYKKMPERQELIQIKQALDG</sequence>
<dbReference type="SUPFAM" id="SSF51395">
    <property type="entry name" value="FMN-linked oxidoreductases"/>
    <property type="match status" value="1"/>
</dbReference>
<dbReference type="Pfam" id="PF00724">
    <property type="entry name" value="Oxidored_FMN"/>
    <property type="match status" value="1"/>
</dbReference>